<dbReference type="SMART" id="SM00360">
    <property type="entry name" value="RRM"/>
    <property type="match status" value="1"/>
</dbReference>
<dbReference type="GO" id="GO:0003729">
    <property type="term" value="F:mRNA binding"/>
    <property type="evidence" value="ECO:0007669"/>
    <property type="project" value="InterPro"/>
</dbReference>
<dbReference type="InterPro" id="IPR012677">
    <property type="entry name" value="Nucleotide-bd_a/b_plait_sf"/>
</dbReference>
<dbReference type="AlphaFoldDB" id="A0A1Y2HSP5"/>
<dbReference type="PROSITE" id="PS50102">
    <property type="entry name" value="RRM"/>
    <property type="match status" value="1"/>
</dbReference>
<dbReference type="PANTHER" id="PTHR47640">
    <property type="entry name" value="TRNA SELENOCYSTEINE 1-ASSOCIATED PROTEIN 1-RELATED-RELATED"/>
    <property type="match status" value="1"/>
</dbReference>
<reference evidence="4 5" key="1">
    <citation type="submission" date="2016-07" db="EMBL/GenBank/DDBJ databases">
        <title>Pervasive Adenine N6-methylation of Active Genes in Fungi.</title>
        <authorList>
            <consortium name="DOE Joint Genome Institute"/>
            <person name="Mondo S.J."/>
            <person name="Dannebaum R.O."/>
            <person name="Kuo R.C."/>
            <person name="Labutti K."/>
            <person name="Haridas S."/>
            <person name="Kuo A."/>
            <person name="Salamov A."/>
            <person name="Ahrendt S.R."/>
            <person name="Lipzen A."/>
            <person name="Sullivan W."/>
            <person name="Andreopoulos W.B."/>
            <person name="Clum A."/>
            <person name="Lindquist E."/>
            <person name="Daum C."/>
            <person name="Ramamoorthy G.K."/>
            <person name="Gryganskyi A."/>
            <person name="Culley D."/>
            <person name="Magnuson J.K."/>
            <person name="James T.Y."/>
            <person name="O'Malley M.A."/>
            <person name="Stajich J.E."/>
            <person name="Spatafora J.W."/>
            <person name="Visel A."/>
            <person name="Grigoriev I.V."/>
        </authorList>
    </citation>
    <scope>NUCLEOTIDE SEQUENCE [LARGE SCALE GENOMIC DNA]</scope>
    <source>
        <strain evidence="4 5">PL171</strain>
    </source>
</reference>
<keyword evidence="5" id="KW-1185">Reference proteome</keyword>
<evidence type="ECO:0000313" key="4">
    <source>
        <dbReference type="EMBL" id="ORZ36152.1"/>
    </source>
</evidence>
<evidence type="ECO:0000256" key="2">
    <source>
        <dbReference type="PROSITE-ProRule" id="PRU00176"/>
    </source>
</evidence>
<dbReference type="Gene3D" id="3.30.70.330">
    <property type="match status" value="1"/>
</dbReference>
<evidence type="ECO:0000256" key="1">
    <source>
        <dbReference type="ARBA" id="ARBA00022884"/>
    </source>
</evidence>
<sequence length="118" mass="13867">MIRYAAGQVWEDKSLIEWPDNDYRLFVGDLGPEVMTQTLEQAFGKYASFQKAHVVRDQRTGKSKGYGFVSFMNGEDFVKAFQEYNNKYLGSRPVKLRKSTWQERNIEKKKEKLAKIFK</sequence>
<accession>A0A1Y2HSP5</accession>
<dbReference type="EMBL" id="MCFL01000018">
    <property type="protein sequence ID" value="ORZ36152.1"/>
    <property type="molecule type" value="Genomic_DNA"/>
</dbReference>
<dbReference type="Proteomes" id="UP000193411">
    <property type="component" value="Unassembled WGS sequence"/>
</dbReference>
<dbReference type="SUPFAM" id="SSF54928">
    <property type="entry name" value="RNA-binding domain, RBD"/>
    <property type="match status" value="1"/>
</dbReference>
<gene>
    <name evidence="4" type="ORF">BCR44DRAFT_40789</name>
</gene>
<proteinExistence type="predicted"/>
<evidence type="ECO:0000259" key="3">
    <source>
        <dbReference type="PROSITE" id="PS50102"/>
    </source>
</evidence>
<dbReference type="InterPro" id="IPR000504">
    <property type="entry name" value="RRM_dom"/>
</dbReference>
<dbReference type="CDD" id="cd12383">
    <property type="entry name" value="RRM_RBM42"/>
    <property type="match status" value="1"/>
</dbReference>
<dbReference type="Pfam" id="PF00076">
    <property type="entry name" value="RRM_1"/>
    <property type="match status" value="1"/>
</dbReference>
<protein>
    <recommendedName>
        <fullName evidence="3">RRM domain-containing protein</fullName>
    </recommendedName>
</protein>
<dbReference type="InterPro" id="IPR034215">
    <property type="entry name" value="RBM42_RRM"/>
</dbReference>
<evidence type="ECO:0000313" key="5">
    <source>
        <dbReference type="Proteomes" id="UP000193411"/>
    </source>
</evidence>
<name>A0A1Y2HSP5_9FUNG</name>
<comment type="caution">
    <text evidence="4">The sequence shown here is derived from an EMBL/GenBank/DDBJ whole genome shotgun (WGS) entry which is preliminary data.</text>
</comment>
<dbReference type="STRING" id="765915.A0A1Y2HSP5"/>
<organism evidence="4 5">
    <name type="scientific">Catenaria anguillulae PL171</name>
    <dbReference type="NCBI Taxonomy" id="765915"/>
    <lineage>
        <taxon>Eukaryota</taxon>
        <taxon>Fungi</taxon>
        <taxon>Fungi incertae sedis</taxon>
        <taxon>Blastocladiomycota</taxon>
        <taxon>Blastocladiomycetes</taxon>
        <taxon>Blastocladiales</taxon>
        <taxon>Catenariaceae</taxon>
        <taxon>Catenaria</taxon>
    </lineage>
</organism>
<dbReference type="InterPro" id="IPR035979">
    <property type="entry name" value="RBD_domain_sf"/>
</dbReference>
<keyword evidence="1 2" id="KW-0694">RNA-binding</keyword>
<feature type="domain" description="RRM" evidence="3">
    <location>
        <begin position="23"/>
        <end position="101"/>
    </location>
</feature>
<dbReference type="InterPro" id="IPR050825">
    <property type="entry name" value="RBM42_RBP45_47-like"/>
</dbReference>
<dbReference type="OrthoDB" id="1749473at2759"/>
<dbReference type="PANTHER" id="PTHR47640:SF11">
    <property type="entry name" value="RNA-BINDING PROTEIN 42"/>
    <property type="match status" value="1"/>
</dbReference>